<name>X0SBJ7_9ZZZZ</name>
<dbReference type="AlphaFoldDB" id="X0SBJ7"/>
<dbReference type="EMBL" id="BARS01008408">
    <property type="protein sequence ID" value="GAF78399.1"/>
    <property type="molecule type" value="Genomic_DNA"/>
</dbReference>
<comment type="caution">
    <text evidence="3">The sequence shown here is derived from an EMBL/GenBank/DDBJ whole genome shotgun (WGS) entry which is preliminary data.</text>
</comment>
<dbReference type="InterPro" id="IPR011990">
    <property type="entry name" value="TPR-like_helical_dom_sf"/>
</dbReference>
<protein>
    <submittedName>
        <fullName evidence="3">Uncharacterized protein</fullName>
    </submittedName>
</protein>
<keyword evidence="1" id="KW-0677">Repeat</keyword>
<dbReference type="PANTHER" id="PTHR45586">
    <property type="entry name" value="TPR REPEAT-CONTAINING PROTEIN PA4667"/>
    <property type="match status" value="1"/>
</dbReference>
<reference evidence="3" key="1">
    <citation type="journal article" date="2014" name="Front. Microbiol.">
        <title>High frequency of phylogenetically diverse reductive dehalogenase-homologous genes in deep subseafloor sedimentary metagenomes.</title>
        <authorList>
            <person name="Kawai M."/>
            <person name="Futagami T."/>
            <person name="Toyoda A."/>
            <person name="Takaki Y."/>
            <person name="Nishi S."/>
            <person name="Hori S."/>
            <person name="Arai W."/>
            <person name="Tsubouchi T."/>
            <person name="Morono Y."/>
            <person name="Uchiyama I."/>
            <person name="Ito T."/>
            <person name="Fujiyama A."/>
            <person name="Inagaki F."/>
            <person name="Takami H."/>
        </authorList>
    </citation>
    <scope>NUCLEOTIDE SEQUENCE</scope>
    <source>
        <strain evidence="3">Expedition CK06-06</strain>
    </source>
</reference>
<dbReference type="PROSITE" id="PS50005">
    <property type="entry name" value="TPR"/>
    <property type="match status" value="1"/>
</dbReference>
<dbReference type="PANTHER" id="PTHR45586:SF1">
    <property type="entry name" value="LIPOPOLYSACCHARIDE ASSEMBLY PROTEIN B"/>
    <property type="match status" value="1"/>
</dbReference>
<dbReference type="InterPro" id="IPR051012">
    <property type="entry name" value="CellSynth/LPSAsmb/PSIAsmb"/>
</dbReference>
<accession>X0SBJ7</accession>
<dbReference type="SMART" id="SM00028">
    <property type="entry name" value="TPR"/>
    <property type="match status" value="4"/>
</dbReference>
<dbReference type="InterPro" id="IPR019734">
    <property type="entry name" value="TPR_rpt"/>
</dbReference>
<evidence type="ECO:0000256" key="1">
    <source>
        <dbReference type="ARBA" id="ARBA00022737"/>
    </source>
</evidence>
<feature type="non-terminal residue" evidence="3">
    <location>
        <position position="1"/>
    </location>
</feature>
<dbReference type="Pfam" id="PF13181">
    <property type="entry name" value="TPR_8"/>
    <property type="match status" value="3"/>
</dbReference>
<dbReference type="SUPFAM" id="SSF81901">
    <property type="entry name" value="HCP-like"/>
    <property type="match status" value="1"/>
</dbReference>
<sequence length="309" mass="36523">CIINDRENDTSVEFIQVRLFPRQQEIHFEQRIHEQIMYSISRKKMLFSRHPEIRIHHTGYKNPEIHRKKAARNKLLLLAEIENNPDDATLQLSLADCLITLYEIEEAKKLYYKVIQNDDAWKINSDVFVQAHLNLAKIFIKQNDNYNARRYLLRSLYLDKTRIEAYFALGRIFLNEGNEKKAAAFIMKSARITPPLRLTAVDNLKIRLESIYYLMELLIKWERYSEVERTLLPAIKYYPMVPQYYNQMGKVLLLQSKIVKAAFYFTMSIHISPTNNDEAYRGMAEVYTTLGDKKTAEQYLQKLIKSSII</sequence>
<evidence type="ECO:0000256" key="2">
    <source>
        <dbReference type="ARBA" id="ARBA00022803"/>
    </source>
</evidence>
<gene>
    <name evidence="3" type="ORF">S01H1_16044</name>
</gene>
<keyword evidence="2" id="KW-0802">TPR repeat</keyword>
<dbReference type="Gene3D" id="1.25.40.10">
    <property type="entry name" value="Tetratricopeptide repeat domain"/>
    <property type="match status" value="1"/>
</dbReference>
<proteinExistence type="predicted"/>
<organism evidence="3">
    <name type="scientific">marine sediment metagenome</name>
    <dbReference type="NCBI Taxonomy" id="412755"/>
    <lineage>
        <taxon>unclassified sequences</taxon>
        <taxon>metagenomes</taxon>
        <taxon>ecological metagenomes</taxon>
    </lineage>
</organism>
<evidence type="ECO:0000313" key="3">
    <source>
        <dbReference type="EMBL" id="GAF78399.1"/>
    </source>
</evidence>